<name>A0AA40E5R8_9PEZI</name>
<evidence type="ECO:0000256" key="1">
    <source>
        <dbReference type="SAM" id="MobiDB-lite"/>
    </source>
</evidence>
<dbReference type="GeneID" id="85317317"/>
<comment type="caution">
    <text evidence="2">The sequence shown here is derived from an EMBL/GenBank/DDBJ whole genome shotgun (WGS) entry which is preliminary data.</text>
</comment>
<proteinExistence type="predicted"/>
<organism evidence="2 3">
    <name type="scientific">Lasiosphaeria miniovina</name>
    <dbReference type="NCBI Taxonomy" id="1954250"/>
    <lineage>
        <taxon>Eukaryota</taxon>
        <taxon>Fungi</taxon>
        <taxon>Dikarya</taxon>
        <taxon>Ascomycota</taxon>
        <taxon>Pezizomycotina</taxon>
        <taxon>Sordariomycetes</taxon>
        <taxon>Sordariomycetidae</taxon>
        <taxon>Sordariales</taxon>
        <taxon>Lasiosphaeriaceae</taxon>
        <taxon>Lasiosphaeria</taxon>
    </lineage>
</organism>
<feature type="compositionally biased region" description="Basic residues" evidence="1">
    <location>
        <begin position="55"/>
        <end position="65"/>
    </location>
</feature>
<feature type="region of interest" description="Disordered" evidence="1">
    <location>
        <begin position="23"/>
        <end position="80"/>
    </location>
</feature>
<gene>
    <name evidence="2" type="ORF">B0T26DRAFT_261750</name>
</gene>
<evidence type="ECO:0000313" key="2">
    <source>
        <dbReference type="EMBL" id="KAK0723483.1"/>
    </source>
</evidence>
<accession>A0AA40E5R8</accession>
<sequence>MNSRDEAAGTAADLVGIDIEAEGVIGETDRTSSSSLNPYDKMPSRRRVATEGSRTRTKTVRRQRRQWQGTGPHRGTCSRGPASALLTAIRRQRYQSSTDVSWKAPWPDAASHLTCDFTWCWNGFSGYVGPLGLEGLKIRGRPNMLVTDGIWTDNSGRGRVCPGPKWAGRLDGNQVPKPDRRIVAGGIISGPMRKPFCPRDLIR</sequence>
<keyword evidence="3" id="KW-1185">Reference proteome</keyword>
<protein>
    <submittedName>
        <fullName evidence="2">Uncharacterized protein</fullName>
    </submittedName>
</protein>
<reference evidence="2" key="1">
    <citation type="submission" date="2023-06" db="EMBL/GenBank/DDBJ databases">
        <title>Genome-scale phylogeny and comparative genomics of the fungal order Sordariales.</title>
        <authorList>
            <consortium name="Lawrence Berkeley National Laboratory"/>
            <person name="Hensen N."/>
            <person name="Bonometti L."/>
            <person name="Westerberg I."/>
            <person name="Brannstrom I.O."/>
            <person name="Guillou S."/>
            <person name="Cros-Aarteil S."/>
            <person name="Calhoun S."/>
            <person name="Haridas S."/>
            <person name="Kuo A."/>
            <person name="Mondo S."/>
            <person name="Pangilinan J."/>
            <person name="Riley R."/>
            <person name="LaButti K."/>
            <person name="Andreopoulos B."/>
            <person name="Lipzen A."/>
            <person name="Chen C."/>
            <person name="Yanf M."/>
            <person name="Daum C."/>
            <person name="Ng V."/>
            <person name="Clum A."/>
            <person name="Steindorff A."/>
            <person name="Ohm R."/>
            <person name="Martin F."/>
            <person name="Silar P."/>
            <person name="Natvig D."/>
            <person name="Lalanne C."/>
            <person name="Gautier V."/>
            <person name="Ament-velasquez S.L."/>
            <person name="Kruys A."/>
            <person name="Hutchinson M.I."/>
            <person name="Powell A.J."/>
            <person name="Barry K."/>
            <person name="Miller A.N."/>
            <person name="Grigoriev I.V."/>
            <person name="Debuchy R."/>
            <person name="Gladieux P."/>
            <person name="Thoren M.H."/>
            <person name="Johannesson H."/>
        </authorList>
    </citation>
    <scope>NUCLEOTIDE SEQUENCE</scope>
    <source>
        <strain evidence="2">SMH2392-1A</strain>
    </source>
</reference>
<evidence type="ECO:0000313" key="3">
    <source>
        <dbReference type="Proteomes" id="UP001172101"/>
    </source>
</evidence>
<dbReference type="AlphaFoldDB" id="A0AA40E5R8"/>
<dbReference type="RefSeq" id="XP_060299407.1">
    <property type="nucleotide sequence ID" value="XM_060434047.1"/>
</dbReference>
<dbReference type="EMBL" id="JAUIRO010000003">
    <property type="protein sequence ID" value="KAK0723483.1"/>
    <property type="molecule type" value="Genomic_DNA"/>
</dbReference>
<dbReference type="Proteomes" id="UP001172101">
    <property type="component" value="Unassembled WGS sequence"/>
</dbReference>